<keyword evidence="2 7" id="KW-0436">Ligase</keyword>
<dbReference type="GO" id="GO:0005524">
    <property type="term" value="F:ATP binding"/>
    <property type="evidence" value="ECO:0007669"/>
    <property type="project" value="UniProtKB-KW"/>
</dbReference>
<dbReference type="InterPro" id="IPR045851">
    <property type="entry name" value="AMP-bd_C_sf"/>
</dbReference>
<evidence type="ECO:0000256" key="3">
    <source>
        <dbReference type="ARBA" id="ARBA00022741"/>
    </source>
</evidence>
<dbReference type="InterPro" id="IPR025110">
    <property type="entry name" value="AMP-bd_C"/>
</dbReference>
<evidence type="ECO:0000313" key="8">
    <source>
        <dbReference type="Proteomes" id="UP000317573"/>
    </source>
</evidence>
<protein>
    <submittedName>
        <fullName evidence="7">Crotonobetaine/carnitine-CoA ligase</fullName>
    </submittedName>
</protein>
<evidence type="ECO:0000256" key="2">
    <source>
        <dbReference type="ARBA" id="ARBA00022598"/>
    </source>
</evidence>
<sequence length="559" mass="62498">MMQTYADLHPTFPDPQTWTLDHVLRTYAAAQPDSEFLITPEEGRRFTYSQILISAETIASSWYRCGAEAGDRVVIMAQNSSELVRTWFAAAVGNLVEVPINTNYEGEFLRHQVVTVEPRWAVIDAAYARRFVTIAEHARGIEKFWVIDDESGTRTEAIELLRSHGWAADEWEGLEVGEILELPKATPEELGAIFFTSGTTGPSKGVAMPHSQLYFFAQEVVCFTRLTKDDTYLTTTPLFHGNAQFMAVYPALIAGARAVVRPKFSASRWIDHVRDDDVTVTNFVGVMMDFAWKQPPRDNDLDNRLRCVYAAPTASSIVEDFKKRYGIEAFVDAFGLTETCAPIIAPYGVPRPPGAAGLAASQWFDIRLVDPENDREVEVGEVGELVVRPVQPWTCSMGYYNMPEKTLEAWRNLWFHTGDALKKDEHGWFYFVDRYKDALRRRGENISSYEIEQAVLGHPAVVECAVIGVPADVEGGEDEVLAAVVCDGGGTPDPEEILAWCDGRVPAFAIPRYLRFVDELPKTPSEKVRKAALREEGVTPDTYDRTAIRDTPRATVPAV</sequence>
<evidence type="ECO:0000313" key="7">
    <source>
        <dbReference type="EMBL" id="TWH24991.1"/>
    </source>
</evidence>
<dbReference type="GO" id="GO:0005886">
    <property type="term" value="C:plasma membrane"/>
    <property type="evidence" value="ECO:0007669"/>
    <property type="project" value="TreeGrafter"/>
</dbReference>
<dbReference type="InterPro" id="IPR000873">
    <property type="entry name" value="AMP-dep_synth/lig_dom"/>
</dbReference>
<evidence type="ECO:0000256" key="1">
    <source>
        <dbReference type="ARBA" id="ARBA00006432"/>
    </source>
</evidence>
<dbReference type="GO" id="GO:0004467">
    <property type="term" value="F:long-chain fatty acid-CoA ligase activity"/>
    <property type="evidence" value="ECO:0007669"/>
    <property type="project" value="TreeGrafter"/>
</dbReference>
<dbReference type="GO" id="GO:0005324">
    <property type="term" value="F:long-chain fatty acid transmembrane transporter activity"/>
    <property type="evidence" value="ECO:0007669"/>
    <property type="project" value="TreeGrafter"/>
</dbReference>
<dbReference type="InterPro" id="IPR042099">
    <property type="entry name" value="ANL_N_sf"/>
</dbReference>
<dbReference type="GO" id="GO:0044539">
    <property type="term" value="P:long-chain fatty acid import into cell"/>
    <property type="evidence" value="ECO:0007669"/>
    <property type="project" value="TreeGrafter"/>
</dbReference>
<dbReference type="EMBL" id="VLJT01000001">
    <property type="protein sequence ID" value="TWH24991.1"/>
    <property type="molecule type" value="Genomic_DNA"/>
</dbReference>
<dbReference type="PANTHER" id="PTHR43107:SF15">
    <property type="entry name" value="FATTY ACID TRANSPORT PROTEIN 3, ISOFORM A"/>
    <property type="match status" value="1"/>
</dbReference>
<evidence type="ECO:0000259" key="6">
    <source>
        <dbReference type="Pfam" id="PF13193"/>
    </source>
</evidence>
<feature type="domain" description="AMP-dependent synthetase/ligase" evidence="5">
    <location>
        <begin position="25"/>
        <end position="390"/>
    </location>
</feature>
<comment type="similarity">
    <text evidence="1">Belongs to the ATP-dependent AMP-binding enzyme family.</text>
</comment>
<feature type="domain" description="AMP-binding enzyme C-terminal" evidence="6">
    <location>
        <begin position="450"/>
        <end position="527"/>
    </location>
</feature>
<dbReference type="Proteomes" id="UP000317573">
    <property type="component" value="Unassembled WGS sequence"/>
</dbReference>
<dbReference type="InterPro" id="IPR020845">
    <property type="entry name" value="AMP-binding_CS"/>
</dbReference>
<dbReference type="Pfam" id="PF00501">
    <property type="entry name" value="AMP-binding"/>
    <property type="match status" value="1"/>
</dbReference>
<evidence type="ECO:0000256" key="4">
    <source>
        <dbReference type="ARBA" id="ARBA00022840"/>
    </source>
</evidence>
<keyword evidence="4" id="KW-0067">ATP-binding</keyword>
<name>A0A562ETM0_RHORH</name>
<organism evidence="7 8">
    <name type="scientific">Rhodococcus rhodochrous J45</name>
    <dbReference type="NCBI Taxonomy" id="935266"/>
    <lineage>
        <taxon>Bacteria</taxon>
        <taxon>Bacillati</taxon>
        <taxon>Actinomycetota</taxon>
        <taxon>Actinomycetes</taxon>
        <taxon>Mycobacteriales</taxon>
        <taxon>Nocardiaceae</taxon>
        <taxon>Rhodococcus</taxon>
    </lineage>
</organism>
<reference evidence="7 8" key="1">
    <citation type="submission" date="2019-07" db="EMBL/GenBank/DDBJ databases">
        <title>Genome sequencing of lignin-degrading bacterial isolates.</title>
        <authorList>
            <person name="Gladden J."/>
        </authorList>
    </citation>
    <scope>NUCLEOTIDE SEQUENCE [LARGE SCALE GENOMIC DNA]</scope>
    <source>
        <strain evidence="7 8">J45</strain>
    </source>
</reference>
<dbReference type="PANTHER" id="PTHR43107">
    <property type="entry name" value="LONG-CHAIN FATTY ACID TRANSPORT PROTEIN"/>
    <property type="match status" value="1"/>
</dbReference>
<comment type="caution">
    <text evidence="7">The sequence shown here is derived from an EMBL/GenBank/DDBJ whole genome shotgun (WGS) entry which is preliminary data.</text>
</comment>
<keyword evidence="3" id="KW-0547">Nucleotide-binding</keyword>
<dbReference type="CDD" id="cd05934">
    <property type="entry name" value="FACL_DitJ_like"/>
    <property type="match status" value="1"/>
</dbReference>
<dbReference type="Gene3D" id="3.30.300.30">
    <property type="match status" value="1"/>
</dbReference>
<dbReference type="Gene3D" id="3.40.50.12780">
    <property type="entry name" value="N-terminal domain of ligase-like"/>
    <property type="match status" value="1"/>
</dbReference>
<gene>
    <name evidence="7" type="ORF">L618_000100004460</name>
</gene>
<dbReference type="SUPFAM" id="SSF56801">
    <property type="entry name" value="Acetyl-CoA synthetase-like"/>
    <property type="match status" value="1"/>
</dbReference>
<dbReference type="PROSITE" id="PS00455">
    <property type="entry name" value="AMP_BINDING"/>
    <property type="match status" value="1"/>
</dbReference>
<accession>A0A562ETM0</accession>
<dbReference type="AlphaFoldDB" id="A0A562ETM0"/>
<dbReference type="Pfam" id="PF13193">
    <property type="entry name" value="AMP-binding_C"/>
    <property type="match status" value="1"/>
</dbReference>
<evidence type="ECO:0000259" key="5">
    <source>
        <dbReference type="Pfam" id="PF00501"/>
    </source>
</evidence>
<proteinExistence type="inferred from homology"/>